<accession>A0A1H7JXI9</accession>
<dbReference type="RefSeq" id="WP_177241329.1">
    <property type="nucleotide sequence ID" value="NZ_FOAP01000002.1"/>
</dbReference>
<sequence length="54" mass="5826">MPSGNALYHSGAVVADQSAFETETGELVDLALQIFGEDGLLQVMVTMERTLIQK</sequence>
<protein>
    <submittedName>
        <fullName evidence="1">Uncharacterized protein</fullName>
    </submittedName>
</protein>
<dbReference type="AlphaFoldDB" id="A0A1H7JXI9"/>
<gene>
    <name evidence="1" type="ORF">SAMN05444354_102351</name>
</gene>
<dbReference type="EMBL" id="FOAP01000002">
    <property type="protein sequence ID" value="SEK79006.1"/>
    <property type="molecule type" value="Genomic_DNA"/>
</dbReference>
<reference evidence="2" key="1">
    <citation type="submission" date="2016-10" db="EMBL/GenBank/DDBJ databases">
        <authorList>
            <person name="Varghese N."/>
            <person name="Submissions S."/>
        </authorList>
    </citation>
    <scope>NUCLEOTIDE SEQUENCE [LARGE SCALE GENOMIC DNA]</scope>
    <source>
        <strain evidence="2">DSM 17044</strain>
    </source>
</reference>
<proteinExistence type="predicted"/>
<organism evidence="1 2">
    <name type="scientific">Stigmatella aurantiaca</name>
    <dbReference type="NCBI Taxonomy" id="41"/>
    <lineage>
        <taxon>Bacteria</taxon>
        <taxon>Pseudomonadati</taxon>
        <taxon>Myxococcota</taxon>
        <taxon>Myxococcia</taxon>
        <taxon>Myxococcales</taxon>
        <taxon>Cystobacterineae</taxon>
        <taxon>Archangiaceae</taxon>
        <taxon>Stigmatella</taxon>
    </lineage>
</organism>
<evidence type="ECO:0000313" key="1">
    <source>
        <dbReference type="EMBL" id="SEK79006.1"/>
    </source>
</evidence>
<dbReference type="Proteomes" id="UP000182719">
    <property type="component" value="Unassembled WGS sequence"/>
</dbReference>
<keyword evidence="2" id="KW-1185">Reference proteome</keyword>
<name>A0A1H7JXI9_STIAU</name>
<evidence type="ECO:0000313" key="2">
    <source>
        <dbReference type="Proteomes" id="UP000182719"/>
    </source>
</evidence>